<organism evidence="2 3">
    <name type="scientific">Formimonas warabiya</name>
    <dbReference type="NCBI Taxonomy" id="1761012"/>
    <lineage>
        <taxon>Bacteria</taxon>
        <taxon>Bacillati</taxon>
        <taxon>Bacillota</taxon>
        <taxon>Clostridia</taxon>
        <taxon>Eubacteriales</taxon>
        <taxon>Peptococcaceae</taxon>
        <taxon>Candidatus Formimonas</taxon>
    </lineage>
</organism>
<dbReference type="RefSeq" id="WP_148136300.1">
    <property type="nucleotide sequence ID" value="NZ_CP017634.1"/>
</dbReference>
<feature type="transmembrane region" description="Helical" evidence="1">
    <location>
        <begin position="12"/>
        <end position="34"/>
    </location>
</feature>
<proteinExistence type="predicted"/>
<dbReference type="AlphaFoldDB" id="A0A3G1KX30"/>
<dbReference type="KEGG" id="fwa:DCMF_21360"/>
<evidence type="ECO:0000313" key="2">
    <source>
        <dbReference type="EMBL" id="ATW26970.1"/>
    </source>
</evidence>
<feature type="transmembrane region" description="Helical" evidence="1">
    <location>
        <begin position="54"/>
        <end position="80"/>
    </location>
</feature>
<reference evidence="2 3" key="1">
    <citation type="submission" date="2016-10" db="EMBL/GenBank/DDBJ databases">
        <title>Complete Genome Sequence of Peptococcaceae strain DCMF.</title>
        <authorList>
            <person name="Edwards R.J."/>
            <person name="Holland S.I."/>
            <person name="Deshpande N.P."/>
            <person name="Wong Y.K."/>
            <person name="Ertan H."/>
            <person name="Manefield M."/>
            <person name="Russell T.L."/>
            <person name="Lee M.J."/>
        </authorList>
    </citation>
    <scope>NUCLEOTIDE SEQUENCE [LARGE SCALE GENOMIC DNA]</scope>
    <source>
        <strain evidence="2 3">DCMF</strain>
    </source>
</reference>
<dbReference type="EMBL" id="CP017634">
    <property type="protein sequence ID" value="ATW26970.1"/>
    <property type="molecule type" value="Genomic_DNA"/>
</dbReference>
<protein>
    <submittedName>
        <fullName evidence="2">Uncharacterized protein</fullName>
    </submittedName>
</protein>
<feature type="transmembrane region" description="Helical" evidence="1">
    <location>
        <begin position="127"/>
        <end position="148"/>
    </location>
</feature>
<sequence length="154" mass="17549">MEKSLVKKPFTCQLLIFLHLFLGIGALFGGSTLIMDPSGGLIKMPLTLLEHSPFTSFLIPAIILFVILGVTPLIISYALITKRPWKGADQINIFHEMHWSWAYSLYIGFALIIWITVQVYFINRVAFIHVFYIAIGLIIQAVTLFPSVQNYYRK</sequence>
<keyword evidence="1" id="KW-1133">Transmembrane helix</keyword>
<evidence type="ECO:0000256" key="1">
    <source>
        <dbReference type="SAM" id="Phobius"/>
    </source>
</evidence>
<name>A0A3G1KX30_FORW1</name>
<feature type="transmembrane region" description="Helical" evidence="1">
    <location>
        <begin position="101"/>
        <end position="121"/>
    </location>
</feature>
<evidence type="ECO:0000313" key="3">
    <source>
        <dbReference type="Proteomes" id="UP000323521"/>
    </source>
</evidence>
<gene>
    <name evidence="2" type="ORF">DCMF_21360</name>
</gene>
<keyword evidence="1" id="KW-0812">Transmembrane</keyword>
<accession>A0A3G1KX30</accession>
<keyword evidence="3" id="KW-1185">Reference proteome</keyword>
<keyword evidence="1" id="KW-0472">Membrane</keyword>
<dbReference type="Proteomes" id="UP000323521">
    <property type="component" value="Chromosome"/>
</dbReference>
<dbReference type="OrthoDB" id="1909107at2"/>